<dbReference type="AlphaFoldDB" id="A0A0P5XQ09"/>
<gene>
    <name evidence="6" type="ORF">APZ42_023586</name>
</gene>
<dbReference type="GO" id="GO:0030003">
    <property type="term" value="P:intracellular monoatomic cation homeostasis"/>
    <property type="evidence" value="ECO:0007669"/>
    <property type="project" value="TreeGrafter"/>
</dbReference>
<sequence length="497" mass="55212">MYLKLIPVLFLLMGVSMELEDKKPGDSDPNKQLYKESHLDIFVKFLTHKYAEDGQLKLPEFTSLWSNLLGEGNDTSTSPPLDSLCKETLGQSPVCQLINKCLGPKEIFALTSKSYLDTVDLKNMCPLIVYQLESGICQNRRETKMNQNHEIKASENNKKPTPHEVWGYGILFVTLISLCSLVGVSVLPLMGKAFYSKLLTVLIGLAVGSLSGSSVFHLIPQAFGLMNSDPDHHYLQTSVLLFSGVWLFFMIERFLKIIMDWKEKKNQMRRVISNPVATLGLIAESPGQSNALSADVEKIYESQEQVIKASFGHQAKPQRRHSHERIIHYKTGDSPISSVAWMIIFGDGFHNFIDGLSLGAAFNESIPTGMSISLAVMCEELPHELGDFAVLLSAGMTMRQALIYNFLSACTCYLGLVCGIILGEFEASQYIFALAGGMFLYIALVDMMPEMNEVAEEASRESVPQALKVLILQNIGILSGVGALYLLARFQDQIRFV</sequence>
<accession>A0A0P5XQ09</accession>
<evidence type="ECO:0000256" key="1">
    <source>
        <dbReference type="ARBA" id="ARBA00004141"/>
    </source>
</evidence>
<dbReference type="GO" id="GO:0071578">
    <property type="term" value="P:zinc ion import across plasma membrane"/>
    <property type="evidence" value="ECO:0007669"/>
    <property type="project" value="TreeGrafter"/>
</dbReference>
<evidence type="ECO:0000256" key="5">
    <source>
        <dbReference type="ARBA" id="ARBA00023136"/>
    </source>
</evidence>
<keyword evidence="4" id="KW-1133">Transmembrane helix</keyword>
<dbReference type="GO" id="GO:0005385">
    <property type="term" value="F:zinc ion transmembrane transporter activity"/>
    <property type="evidence" value="ECO:0007669"/>
    <property type="project" value="TreeGrafter"/>
</dbReference>
<dbReference type="Proteomes" id="UP000076858">
    <property type="component" value="Unassembled WGS sequence"/>
</dbReference>
<organism evidence="6 7">
    <name type="scientific">Daphnia magna</name>
    <dbReference type="NCBI Taxonomy" id="35525"/>
    <lineage>
        <taxon>Eukaryota</taxon>
        <taxon>Metazoa</taxon>
        <taxon>Ecdysozoa</taxon>
        <taxon>Arthropoda</taxon>
        <taxon>Crustacea</taxon>
        <taxon>Branchiopoda</taxon>
        <taxon>Diplostraca</taxon>
        <taxon>Cladocera</taxon>
        <taxon>Anomopoda</taxon>
        <taxon>Daphniidae</taxon>
        <taxon>Daphnia</taxon>
    </lineage>
</organism>
<dbReference type="Pfam" id="PF02535">
    <property type="entry name" value="Zip"/>
    <property type="match status" value="1"/>
</dbReference>
<dbReference type="EMBL" id="LRGB01001574">
    <property type="protein sequence ID" value="KZS11649.1"/>
    <property type="molecule type" value="Genomic_DNA"/>
</dbReference>
<evidence type="ECO:0000256" key="4">
    <source>
        <dbReference type="ARBA" id="ARBA00022989"/>
    </source>
</evidence>
<comment type="subcellular location">
    <subcellularLocation>
        <location evidence="1">Membrane</location>
        <topology evidence="1">Multi-pass membrane protein</topology>
    </subcellularLocation>
</comment>
<proteinExistence type="inferred from homology"/>
<dbReference type="InterPro" id="IPR050799">
    <property type="entry name" value="ZIP_Transporter"/>
</dbReference>
<dbReference type="GO" id="GO:0140410">
    <property type="term" value="F:monoatomic cation:bicarbonate symporter activity"/>
    <property type="evidence" value="ECO:0007669"/>
    <property type="project" value="TreeGrafter"/>
</dbReference>
<name>A0A0P5XQ09_9CRUS</name>
<dbReference type="STRING" id="35525.A0A0P5XQ09"/>
<evidence type="ECO:0000313" key="7">
    <source>
        <dbReference type="Proteomes" id="UP000076858"/>
    </source>
</evidence>
<dbReference type="PANTHER" id="PTHR12191:SF37">
    <property type="entry name" value="ZINC TRANSPORTER FOI"/>
    <property type="match status" value="1"/>
</dbReference>
<dbReference type="OrthoDB" id="200954at2759"/>
<dbReference type="PANTHER" id="PTHR12191">
    <property type="entry name" value="SOLUTE CARRIER FAMILY 39"/>
    <property type="match status" value="1"/>
</dbReference>
<keyword evidence="5" id="KW-0472">Membrane</keyword>
<evidence type="ECO:0000256" key="3">
    <source>
        <dbReference type="ARBA" id="ARBA00022692"/>
    </source>
</evidence>
<keyword evidence="7" id="KW-1185">Reference proteome</keyword>
<keyword evidence="3" id="KW-0812">Transmembrane</keyword>
<comment type="caution">
    <text evidence="6">The sequence shown here is derived from an EMBL/GenBank/DDBJ whole genome shotgun (WGS) entry which is preliminary data.</text>
</comment>
<reference evidence="6 7" key="1">
    <citation type="submission" date="2016-03" db="EMBL/GenBank/DDBJ databases">
        <title>EvidentialGene: Evidence-directed Construction of Genes on Genomes.</title>
        <authorList>
            <person name="Gilbert D.G."/>
            <person name="Choi J.-H."/>
            <person name="Mockaitis K."/>
            <person name="Colbourne J."/>
            <person name="Pfrender M."/>
        </authorList>
    </citation>
    <scope>NUCLEOTIDE SEQUENCE [LARGE SCALE GENOMIC DNA]</scope>
    <source>
        <strain evidence="6 7">Xinb3</strain>
        <tissue evidence="6">Complete organism</tissue>
    </source>
</reference>
<evidence type="ECO:0000256" key="2">
    <source>
        <dbReference type="ARBA" id="ARBA00006939"/>
    </source>
</evidence>
<comment type="similarity">
    <text evidence="2">Belongs to the ZIP transporter (TC 2.A.5) family.</text>
</comment>
<protein>
    <submittedName>
        <fullName evidence="6">Zinc transporter ZIP13</fullName>
    </submittedName>
</protein>
<dbReference type="GO" id="GO:0005886">
    <property type="term" value="C:plasma membrane"/>
    <property type="evidence" value="ECO:0007669"/>
    <property type="project" value="TreeGrafter"/>
</dbReference>
<evidence type="ECO:0000313" key="6">
    <source>
        <dbReference type="EMBL" id="KZS11649.1"/>
    </source>
</evidence>
<dbReference type="InterPro" id="IPR003689">
    <property type="entry name" value="ZIP"/>
</dbReference>